<evidence type="ECO:0000256" key="1">
    <source>
        <dbReference type="SAM" id="MobiDB-lite"/>
    </source>
</evidence>
<evidence type="ECO:0000313" key="2">
    <source>
        <dbReference type="EMBL" id="PYC49222.1"/>
    </source>
</evidence>
<dbReference type="OrthoDB" id="7869201at2"/>
<keyword evidence="3" id="KW-1185">Reference proteome</keyword>
<feature type="compositionally biased region" description="Basic residues" evidence="1">
    <location>
        <begin position="78"/>
        <end position="97"/>
    </location>
</feature>
<dbReference type="Proteomes" id="UP000248012">
    <property type="component" value="Unassembled WGS sequence"/>
</dbReference>
<gene>
    <name evidence="2" type="ORF">DI396_01555</name>
</gene>
<dbReference type="EMBL" id="QFVT01000002">
    <property type="protein sequence ID" value="PYC49222.1"/>
    <property type="molecule type" value="Genomic_DNA"/>
</dbReference>
<proteinExistence type="predicted"/>
<comment type="caution">
    <text evidence="2">The sequence shown here is derived from an EMBL/GenBank/DDBJ whole genome shotgun (WGS) entry which is preliminary data.</text>
</comment>
<feature type="region of interest" description="Disordered" evidence="1">
    <location>
        <begin position="68"/>
        <end position="97"/>
    </location>
</feature>
<organism evidence="2 3">
    <name type="scientific">Litorivita pollutaquae</name>
    <dbReference type="NCBI Taxonomy" id="2200892"/>
    <lineage>
        <taxon>Bacteria</taxon>
        <taxon>Pseudomonadati</taxon>
        <taxon>Pseudomonadota</taxon>
        <taxon>Alphaproteobacteria</taxon>
        <taxon>Rhodobacterales</taxon>
        <taxon>Paracoccaceae</taxon>
        <taxon>Litorivita</taxon>
    </lineage>
</organism>
<sequence>MDIWRVASEATMLAFEAQAVVGYRIMGMAGFWAVTPHENTRMVKEKTNAFTEAGVAVTRAALSGARPDQIAGAGMKPLRQRTKSNAKRLAKRGPKLP</sequence>
<name>A0A2V4N5K3_9RHOB</name>
<accession>A0A2V4N5K3</accession>
<reference evidence="2 3" key="1">
    <citation type="submission" date="2018-05" db="EMBL/GenBank/DDBJ databases">
        <title>Oceanovita maritima gen. nov., sp. nov., a marine bacterium in the family Rhodobacteraceae isolated from surface seawater of Lundu port Xiamen, China.</title>
        <authorList>
            <person name="Hetharua B.H."/>
            <person name="Min D."/>
            <person name="Liao H."/>
            <person name="Tian Y."/>
        </authorList>
    </citation>
    <scope>NUCLEOTIDE SEQUENCE [LARGE SCALE GENOMIC DNA]</scope>
    <source>
        <strain evidence="2 3">FSX-11</strain>
    </source>
</reference>
<protein>
    <submittedName>
        <fullName evidence="2">Antifreeze protein</fullName>
    </submittedName>
</protein>
<evidence type="ECO:0000313" key="3">
    <source>
        <dbReference type="Proteomes" id="UP000248012"/>
    </source>
</evidence>
<dbReference type="AlphaFoldDB" id="A0A2V4N5K3"/>